<keyword evidence="1" id="KW-0472">Membrane</keyword>
<feature type="transmembrane region" description="Helical" evidence="1">
    <location>
        <begin position="17"/>
        <end position="39"/>
    </location>
</feature>
<sequence length="120" mass="13700">MAEIDPGVSLFPSGIPWLYVVFAILFVFFLFVMFSPVLLEIDQHTKKFFLRCRCSLRNVSYKDKDNIKMKMNHLGGARYLLQARGREAPRRETAGGREDSSVLVEMVGERNQEVCPVTAV</sequence>
<dbReference type="AlphaFoldDB" id="A0A6P5Q4D7"/>
<proteinExistence type="predicted"/>
<gene>
    <name evidence="3" type="primary">LOC110296999</name>
</gene>
<protein>
    <submittedName>
        <fullName evidence="3">Uncharacterized protein LOC110296999</fullName>
    </submittedName>
</protein>
<accession>A0A6P5Q4D7</accession>
<keyword evidence="2" id="KW-1185">Reference proteome</keyword>
<evidence type="ECO:0000256" key="1">
    <source>
        <dbReference type="SAM" id="Phobius"/>
    </source>
</evidence>
<keyword evidence="1" id="KW-0812">Transmembrane</keyword>
<name>A0A6P5Q4D7_MUSCR</name>
<evidence type="ECO:0000313" key="3">
    <source>
        <dbReference type="RefSeq" id="XP_021021467.1"/>
    </source>
</evidence>
<keyword evidence="1" id="KW-1133">Transmembrane helix</keyword>
<dbReference type="KEGG" id="mcal:110296999"/>
<dbReference type="RefSeq" id="XP_021021467.1">
    <property type="nucleotide sequence ID" value="XM_021165808.2"/>
</dbReference>
<evidence type="ECO:0000313" key="2">
    <source>
        <dbReference type="Proteomes" id="UP000515126"/>
    </source>
</evidence>
<dbReference type="Proteomes" id="UP000515126">
    <property type="component" value="Chromosome 6"/>
</dbReference>
<reference evidence="3" key="1">
    <citation type="submission" date="2025-08" db="UniProtKB">
        <authorList>
            <consortium name="RefSeq"/>
        </authorList>
    </citation>
    <scope>IDENTIFICATION</scope>
</reference>
<dbReference type="GeneID" id="110296999"/>
<organism evidence="2 3">
    <name type="scientific">Mus caroli</name>
    <name type="common">Ryukyu mouse</name>
    <name type="synonym">Ricefield mouse</name>
    <dbReference type="NCBI Taxonomy" id="10089"/>
    <lineage>
        <taxon>Eukaryota</taxon>
        <taxon>Metazoa</taxon>
        <taxon>Chordata</taxon>
        <taxon>Craniata</taxon>
        <taxon>Vertebrata</taxon>
        <taxon>Euteleostomi</taxon>
        <taxon>Mammalia</taxon>
        <taxon>Eutheria</taxon>
        <taxon>Euarchontoglires</taxon>
        <taxon>Glires</taxon>
        <taxon>Rodentia</taxon>
        <taxon>Myomorpha</taxon>
        <taxon>Muroidea</taxon>
        <taxon>Muridae</taxon>
        <taxon>Murinae</taxon>
        <taxon>Mus</taxon>
        <taxon>Mus</taxon>
    </lineage>
</organism>